<feature type="transmembrane region" description="Helical" evidence="6">
    <location>
        <begin position="121"/>
        <end position="146"/>
    </location>
</feature>
<protein>
    <submittedName>
        <fullName evidence="7">MFS transporter</fullName>
    </submittedName>
</protein>
<keyword evidence="3 6" id="KW-0812">Transmembrane</keyword>
<dbReference type="AlphaFoldDB" id="A0A844HPJ5"/>
<feature type="transmembrane region" description="Helical" evidence="6">
    <location>
        <begin position="300"/>
        <end position="318"/>
    </location>
</feature>
<evidence type="ECO:0000313" key="8">
    <source>
        <dbReference type="Proteomes" id="UP000449846"/>
    </source>
</evidence>
<feature type="transmembrane region" description="Helical" evidence="6">
    <location>
        <begin position="95"/>
        <end position="114"/>
    </location>
</feature>
<evidence type="ECO:0000256" key="3">
    <source>
        <dbReference type="ARBA" id="ARBA00022692"/>
    </source>
</evidence>
<feature type="transmembrane region" description="Helical" evidence="6">
    <location>
        <begin position="358"/>
        <end position="377"/>
    </location>
</feature>
<evidence type="ECO:0000256" key="4">
    <source>
        <dbReference type="ARBA" id="ARBA00022989"/>
    </source>
</evidence>
<dbReference type="OrthoDB" id="4368225at2"/>
<dbReference type="InterPro" id="IPR036259">
    <property type="entry name" value="MFS_trans_sf"/>
</dbReference>
<gene>
    <name evidence="7" type="ORF">GL300_13765</name>
</gene>
<comment type="caution">
    <text evidence="7">The sequence shown here is derived from an EMBL/GenBank/DDBJ whole genome shotgun (WGS) entry which is preliminary data.</text>
</comment>
<dbReference type="GO" id="GO:0022857">
    <property type="term" value="F:transmembrane transporter activity"/>
    <property type="evidence" value="ECO:0007669"/>
    <property type="project" value="InterPro"/>
</dbReference>
<keyword evidence="4 6" id="KW-1133">Transmembrane helix</keyword>
<keyword evidence="2" id="KW-1003">Cell membrane</keyword>
<keyword evidence="5 6" id="KW-0472">Membrane</keyword>
<dbReference type="EMBL" id="WMIG01000007">
    <property type="protein sequence ID" value="MTH60277.1"/>
    <property type="molecule type" value="Genomic_DNA"/>
</dbReference>
<feature type="transmembrane region" description="Helical" evidence="6">
    <location>
        <begin position="324"/>
        <end position="346"/>
    </location>
</feature>
<organism evidence="7 8">
    <name type="scientific">Paracoccus litorisediminis</name>
    <dbReference type="NCBI Taxonomy" id="2006130"/>
    <lineage>
        <taxon>Bacteria</taxon>
        <taxon>Pseudomonadati</taxon>
        <taxon>Pseudomonadota</taxon>
        <taxon>Alphaproteobacteria</taxon>
        <taxon>Rhodobacterales</taxon>
        <taxon>Paracoccaceae</taxon>
        <taxon>Paracoccus</taxon>
    </lineage>
</organism>
<keyword evidence="8" id="KW-1185">Reference proteome</keyword>
<evidence type="ECO:0000256" key="2">
    <source>
        <dbReference type="ARBA" id="ARBA00022475"/>
    </source>
</evidence>
<dbReference type="SUPFAM" id="SSF103473">
    <property type="entry name" value="MFS general substrate transporter"/>
    <property type="match status" value="1"/>
</dbReference>
<accession>A0A844HPJ5</accession>
<dbReference type="Gene3D" id="1.20.1250.20">
    <property type="entry name" value="MFS general substrate transporter like domains"/>
    <property type="match status" value="1"/>
</dbReference>
<evidence type="ECO:0000256" key="6">
    <source>
        <dbReference type="SAM" id="Phobius"/>
    </source>
</evidence>
<evidence type="ECO:0000256" key="5">
    <source>
        <dbReference type="ARBA" id="ARBA00023136"/>
    </source>
</evidence>
<name>A0A844HPJ5_9RHOB</name>
<dbReference type="InterPro" id="IPR011701">
    <property type="entry name" value="MFS"/>
</dbReference>
<dbReference type="PANTHER" id="PTHR23513">
    <property type="entry name" value="INTEGRAL MEMBRANE EFFLUX PROTEIN-RELATED"/>
    <property type="match status" value="1"/>
</dbReference>
<feature type="transmembrane region" description="Helical" evidence="6">
    <location>
        <begin position="269"/>
        <end position="288"/>
    </location>
</feature>
<comment type="subcellular location">
    <subcellularLocation>
        <location evidence="1">Cell membrane</location>
        <topology evidence="1">Multi-pass membrane protein</topology>
    </subcellularLocation>
</comment>
<reference evidence="7 8" key="1">
    <citation type="submission" date="2019-11" db="EMBL/GenBank/DDBJ databases">
        <authorList>
            <person name="Dong K."/>
        </authorList>
    </citation>
    <scope>NUCLEOTIDE SEQUENCE [LARGE SCALE GENOMIC DNA]</scope>
    <source>
        <strain evidence="7 8">NBRC 112902</strain>
    </source>
</reference>
<evidence type="ECO:0000256" key="1">
    <source>
        <dbReference type="ARBA" id="ARBA00004651"/>
    </source>
</evidence>
<evidence type="ECO:0000313" key="7">
    <source>
        <dbReference type="EMBL" id="MTH60277.1"/>
    </source>
</evidence>
<proteinExistence type="predicted"/>
<feature type="transmembrane region" description="Helical" evidence="6">
    <location>
        <begin position="62"/>
        <end position="83"/>
    </location>
</feature>
<dbReference type="Pfam" id="PF07690">
    <property type="entry name" value="MFS_1"/>
    <property type="match status" value="1"/>
</dbReference>
<dbReference type="GO" id="GO:0005886">
    <property type="term" value="C:plasma membrane"/>
    <property type="evidence" value="ECO:0007669"/>
    <property type="project" value="UniProtKB-SubCell"/>
</dbReference>
<feature type="transmembrane region" description="Helical" evidence="6">
    <location>
        <begin position="33"/>
        <end position="55"/>
    </location>
</feature>
<dbReference type="PANTHER" id="PTHR23513:SF6">
    <property type="entry name" value="MAJOR FACILITATOR SUPERFAMILY ASSOCIATED DOMAIN-CONTAINING PROTEIN"/>
    <property type="match status" value="1"/>
</dbReference>
<feature type="transmembrane region" description="Helical" evidence="6">
    <location>
        <begin position="172"/>
        <end position="201"/>
    </location>
</feature>
<feature type="transmembrane region" description="Helical" evidence="6">
    <location>
        <begin position="236"/>
        <end position="263"/>
    </location>
</feature>
<dbReference type="Proteomes" id="UP000449846">
    <property type="component" value="Unassembled WGS sequence"/>
</dbReference>
<sequence>MAGPPTQNPPVPDRPGTLSWSGVSDKPSYYRLFAGYVLAQFATGIATVGLALLAFDLAGEESGAVIGTALSLKMLSYVLGAPILTVLTNRLPRKALLVALDLIRAASLILLPFVSSVWQIYALVIVFATASASFGFVYLAVVPYLLGSEKDYARSVARSRIASDVEGPVSPLLAAGLMVFLGASGIFLLAAGAFAASALLVQAAQLPQHLGAPSGGLWRKLTYGPRRFAAIPELRGVIALDVTVALASAMVMVNTVVIVQGLFDLQRDAAAMAFFAFGLGSILGAVLLPLALSLVEERRLMMTGAVIATMGLLIGTVQDGLTGLLALWALLGLGVAWALTPATYLIRRIAAPSDLQALFAAQVTIANACLLLAYPLAGWLGATLGMGATFAILGAMAGSATAVAWHMWRG</sequence>
<feature type="transmembrane region" description="Helical" evidence="6">
    <location>
        <begin position="383"/>
        <end position="405"/>
    </location>
</feature>